<dbReference type="STRING" id="1121391.SAMN02745206_01968"/>
<organism evidence="3 4">
    <name type="scientific">Desulfacinum infernum DSM 9756</name>
    <dbReference type="NCBI Taxonomy" id="1121391"/>
    <lineage>
        <taxon>Bacteria</taxon>
        <taxon>Pseudomonadati</taxon>
        <taxon>Thermodesulfobacteriota</taxon>
        <taxon>Syntrophobacteria</taxon>
        <taxon>Syntrophobacterales</taxon>
        <taxon>Syntrophobacteraceae</taxon>
        <taxon>Desulfacinum</taxon>
    </lineage>
</organism>
<keyword evidence="4" id="KW-1185">Reference proteome</keyword>
<keyword evidence="1" id="KW-1133">Transmembrane helix</keyword>
<evidence type="ECO:0000313" key="3">
    <source>
        <dbReference type="EMBL" id="SHF42795.1"/>
    </source>
</evidence>
<dbReference type="AlphaFoldDB" id="A0A1M5BK86"/>
<gene>
    <name evidence="3" type="ORF">SAMN02745206_01968</name>
</gene>
<evidence type="ECO:0000256" key="2">
    <source>
        <dbReference type="SAM" id="SignalP"/>
    </source>
</evidence>
<keyword evidence="2" id="KW-0732">Signal</keyword>
<feature type="signal peptide" evidence="2">
    <location>
        <begin position="1"/>
        <end position="21"/>
    </location>
</feature>
<feature type="transmembrane region" description="Helical" evidence="1">
    <location>
        <begin position="78"/>
        <end position="97"/>
    </location>
</feature>
<accession>A0A1M5BK86</accession>
<dbReference type="Proteomes" id="UP000184076">
    <property type="component" value="Unassembled WGS sequence"/>
</dbReference>
<dbReference type="EMBL" id="FQVB01000017">
    <property type="protein sequence ID" value="SHF42795.1"/>
    <property type="molecule type" value="Genomic_DNA"/>
</dbReference>
<reference evidence="4" key="1">
    <citation type="submission" date="2016-11" db="EMBL/GenBank/DDBJ databases">
        <authorList>
            <person name="Varghese N."/>
            <person name="Submissions S."/>
        </authorList>
    </citation>
    <scope>NUCLEOTIDE SEQUENCE [LARGE SCALE GENOMIC DNA]</scope>
    <source>
        <strain evidence="4">DSM 9756</strain>
    </source>
</reference>
<dbReference type="OrthoDB" id="5419575at2"/>
<protein>
    <submittedName>
        <fullName evidence="3">Uncharacterized protein</fullName>
    </submittedName>
</protein>
<evidence type="ECO:0000256" key="1">
    <source>
        <dbReference type="SAM" id="Phobius"/>
    </source>
</evidence>
<keyword evidence="1" id="KW-0472">Membrane</keyword>
<keyword evidence="1" id="KW-0812">Transmembrane</keyword>
<evidence type="ECO:0000313" key="4">
    <source>
        <dbReference type="Proteomes" id="UP000184076"/>
    </source>
</evidence>
<feature type="chain" id="PRO_5012815845" evidence="2">
    <location>
        <begin position="22"/>
        <end position="136"/>
    </location>
</feature>
<name>A0A1M5BK86_9BACT</name>
<proteinExistence type="predicted"/>
<sequence>MKKILPVVLLFALLAPGIGKAVETAPRITDREIVERLSRLEEGQRSLEARLDGLERSLNKRIDDLRAEMNARFDTLQWTLGLFITVALVILGFVLRLQWQMHRRLTRLETIQEKQGRDLDFVKSLIEKLLPPKGVL</sequence>
<dbReference type="RefSeq" id="WP_073038827.1">
    <property type="nucleotide sequence ID" value="NZ_FQVB01000017.1"/>
</dbReference>